<proteinExistence type="predicted"/>
<keyword evidence="3" id="KW-1185">Reference proteome</keyword>
<evidence type="ECO:0000313" key="2">
    <source>
        <dbReference type="EMBL" id="MFC3689755.1"/>
    </source>
</evidence>
<dbReference type="PANTHER" id="PTHR46211">
    <property type="entry name" value="GLYCEROPHOSPHORYL DIESTER PHOSPHODIESTERASE"/>
    <property type="match status" value="1"/>
</dbReference>
<name>A0ABV7WJU3_9MICO</name>
<dbReference type="PANTHER" id="PTHR46211:SF14">
    <property type="entry name" value="GLYCEROPHOSPHODIESTER PHOSPHODIESTERASE"/>
    <property type="match status" value="1"/>
</dbReference>
<dbReference type="InterPro" id="IPR017946">
    <property type="entry name" value="PLC-like_Pdiesterase_TIM-brl"/>
</dbReference>
<dbReference type="RefSeq" id="WP_340291174.1">
    <property type="nucleotide sequence ID" value="NZ_JBBEOI010000032.1"/>
</dbReference>
<dbReference type="Gene3D" id="3.20.20.190">
    <property type="entry name" value="Phosphatidylinositol (PI) phosphodiesterase"/>
    <property type="match status" value="1"/>
</dbReference>
<accession>A0ABV7WJU3</accession>
<dbReference type="EMBL" id="JBHRWW010000012">
    <property type="protein sequence ID" value="MFC3689755.1"/>
    <property type="molecule type" value="Genomic_DNA"/>
</dbReference>
<dbReference type="Proteomes" id="UP001595685">
    <property type="component" value="Unassembled WGS sequence"/>
</dbReference>
<gene>
    <name evidence="2" type="ORF">ACFOLH_15510</name>
</gene>
<dbReference type="Pfam" id="PF03009">
    <property type="entry name" value="GDPD"/>
    <property type="match status" value="1"/>
</dbReference>
<evidence type="ECO:0000313" key="3">
    <source>
        <dbReference type="Proteomes" id="UP001595685"/>
    </source>
</evidence>
<organism evidence="2 3">
    <name type="scientific">Aquipuribacter hungaricus</name>
    <dbReference type="NCBI Taxonomy" id="545624"/>
    <lineage>
        <taxon>Bacteria</taxon>
        <taxon>Bacillati</taxon>
        <taxon>Actinomycetota</taxon>
        <taxon>Actinomycetes</taxon>
        <taxon>Micrococcales</taxon>
        <taxon>Intrasporangiaceae</taxon>
        <taxon>Aquipuribacter</taxon>
    </lineage>
</organism>
<dbReference type="InterPro" id="IPR030395">
    <property type="entry name" value="GP_PDE_dom"/>
</dbReference>
<feature type="domain" description="GP-PDE" evidence="1">
    <location>
        <begin position="1"/>
        <end position="225"/>
    </location>
</feature>
<dbReference type="SUPFAM" id="SSF51695">
    <property type="entry name" value="PLC-like phosphodiesterases"/>
    <property type="match status" value="1"/>
</dbReference>
<reference evidence="3" key="1">
    <citation type="journal article" date="2019" name="Int. J. Syst. Evol. Microbiol.">
        <title>The Global Catalogue of Microorganisms (GCM) 10K type strain sequencing project: providing services to taxonomists for standard genome sequencing and annotation.</title>
        <authorList>
            <consortium name="The Broad Institute Genomics Platform"/>
            <consortium name="The Broad Institute Genome Sequencing Center for Infectious Disease"/>
            <person name="Wu L."/>
            <person name="Ma J."/>
        </authorList>
    </citation>
    <scope>NUCLEOTIDE SEQUENCE [LARGE SCALE GENOMIC DNA]</scope>
    <source>
        <strain evidence="3">NCAIM B.02333</strain>
    </source>
</reference>
<protein>
    <submittedName>
        <fullName evidence="2">Glycerophosphodiester phosphodiesterase</fullName>
    </submittedName>
</protein>
<evidence type="ECO:0000259" key="1">
    <source>
        <dbReference type="PROSITE" id="PS51704"/>
    </source>
</evidence>
<comment type="caution">
    <text evidence="2">The sequence shown here is derived from an EMBL/GenBank/DDBJ whole genome shotgun (WGS) entry which is preliminary data.</text>
</comment>
<dbReference type="PROSITE" id="PS51704">
    <property type="entry name" value="GP_PDE"/>
    <property type="match status" value="1"/>
</dbReference>
<sequence length="230" mass="25332">MVHVPEHTLAAMQRAVDDGADVLEADLRLTRDRHVVCHHDVDLDRTSDAVGPLHRRTLAELGEVDFGAGPGVLTLRELVAFCRDRPQPMGLMLEPKLPSRLWRVEGAVVAELVHGLGPYLHGLPLLAVESFSPFALRRFALLAPRLQRVRLRSHRAPVPQLTASHTVGLDIRLVRADPTVVRDCHEVGLLTYVWTVNDRDDMALCVDLGVDGIITDDPGTARAVVDEGRS</sequence>